<dbReference type="Gene3D" id="1.20.5.340">
    <property type="match status" value="1"/>
</dbReference>
<proteinExistence type="predicted"/>
<comment type="caution">
    <text evidence="1">The sequence shown here is derived from an EMBL/GenBank/DDBJ whole genome shotgun (WGS) entry which is preliminary data.</text>
</comment>
<evidence type="ECO:0000313" key="1">
    <source>
        <dbReference type="EMBL" id="KAL3401723.1"/>
    </source>
</evidence>
<evidence type="ECO:0008006" key="3">
    <source>
        <dbReference type="Google" id="ProtNLM"/>
    </source>
</evidence>
<name>A0ABD2X8K3_9HYME</name>
<accession>A0ABD2X8K3</accession>
<evidence type="ECO:0000313" key="2">
    <source>
        <dbReference type="Proteomes" id="UP001627154"/>
    </source>
</evidence>
<sequence>MPFVTRKVEPRYLCRGHVKQGEATRNWPVGAELEAAANGALTASLKQLASLLVAAEDIFAELTGELAGIADRSGRLRARIDRVEEKLAQQDPKKIPVRKSCSSLFCISVTDVDIYYICSFSRKRNYSRADYLRRVER</sequence>
<keyword evidence="2" id="KW-1185">Reference proteome</keyword>
<reference evidence="1 2" key="1">
    <citation type="journal article" date="2024" name="bioRxiv">
        <title>A reference genome for Trichogramma kaykai: A tiny desert-dwelling parasitoid wasp with competing sex-ratio distorters.</title>
        <authorList>
            <person name="Culotta J."/>
            <person name="Lindsey A.R."/>
        </authorList>
    </citation>
    <scope>NUCLEOTIDE SEQUENCE [LARGE SCALE GENOMIC DNA]</scope>
    <source>
        <strain evidence="1 2">KSX58</strain>
    </source>
</reference>
<dbReference type="EMBL" id="JBJJXI010000043">
    <property type="protein sequence ID" value="KAL3401723.1"/>
    <property type="molecule type" value="Genomic_DNA"/>
</dbReference>
<gene>
    <name evidence="1" type="ORF">TKK_005087</name>
</gene>
<dbReference type="Proteomes" id="UP001627154">
    <property type="component" value="Unassembled WGS sequence"/>
</dbReference>
<dbReference type="AlphaFoldDB" id="A0ABD2X8K3"/>
<protein>
    <recommendedName>
        <fullName evidence="3">Wiskott-Aldrich syndrome protein family member 3</fullName>
    </recommendedName>
</protein>
<organism evidence="1 2">
    <name type="scientific">Trichogramma kaykai</name>
    <dbReference type="NCBI Taxonomy" id="54128"/>
    <lineage>
        <taxon>Eukaryota</taxon>
        <taxon>Metazoa</taxon>
        <taxon>Ecdysozoa</taxon>
        <taxon>Arthropoda</taxon>
        <taxon>Hexapoda</taxon>
        <taxon>Insecta</taxon>
        <taxon>Pterygota</taxon>
        <taxon>Neoptera</taxon>
        <taxon>Endopterygota</taxon>
        <taxon>Hymenoptera</taxon>
        <taxon>Apocrita</taxon>
        <taxon>Proctotrupomorpha</taxon>
        <taxon>Chalcidoidea</taxon>
        <taxon>Trichogrammatidae</taxon>
        <taxon>Trichogramma</taxon>
    </lineage>
</organism>